<dbReference type="EMBL" id="UOYP01000066">
    <property type="protein sequence ID" value="VAY86967.1"/>
    <property type="molecule type" value="Genomic_DNA"/>
</dbReference>
<evidence type="ECO:0000313" key="1">
    <source>
        <dbReference type="EMBL" id="VAY86967.1"/>
    </source>
</evidence>
<reference evidence="1" key="1">
    <citation type="submission" date="2018-10" db="EMBL/GenBank/DDBJ databases">
        <authorList>
            <person name="Plewniak F."/>
        </authorList>
    </citation>
    <scope>NUCLEOTIDE SEQUENCE</scope>
</reference>
<organism evidence="1">
    <name type="scientific">mine drainage metagenome</name>
    <dbReference type="NCBI Taxonomy" id="410659"/>
    <lineage>
        <taxon>unclassified sequences</taxon>
        <taxon>metagenomes</taxon>
        <taxon>ecological metagenomes</taxon>
    </lineage>
</organism>
<name>A0A3P3ZMH6_9ZZZZ</name>
<proteinExistence type="predicted"/>
<dbReference type="AlphaFoldDB" id="A0A3P3ZMH6"/>
<gene>
    <name evidence="1" type="ORF">CARN8_1580006</name>
</gene>
<accession>A0A3P3ZMH6</accession>
<sequence>MQNIHIEISKKYALKLRYDVFYVIMKHIVLHYEVNYAIRDA</sequence>
<protein>
    <submittedName>
        <fullName evidence="1">Uncharacterized protein</fullName>
    </submittedName>
</protein>